<comment type="caution">
    <text evidence="1">The sequence shown here is derived from an EMBL/GenBank/DDBJ whole genome shotgun (WGS) entry which is preliminary data.</text>
</comment>
<organism evidence="1 2">
    <name type="scientific">Sphingomonas hankyongi</name>
    <dbReference type="NCBI Taxonomy" id="2908209"/>
    <lineage>
        <taxon>Bacteria</taxon>
        <taxon>Pseudomonadati</taxon>
        <taxon>Pseudomonadota</taxon>
        <taxon>Alphaproteobacteria</taxon>
        <taxon>Sphingomonadales</taxon>
        <taxon>Sphingomonadaceae</taxon>
        <taxon>Sphingomonas</taxon>
    </lineage>
</organism>
<keyword evidence="2" id="KW-1185">Reference proteome</keyword>
<name>A0ABT0S475_9SPHN</name>
<dbReference type="Proteomes" id="UP001165342">
    <property type="component" value="Unassembled WGS sequence"/>
</dbReference>
<evidence type="ECO:0000313" key="1">
    <source>
        <dbReference type="EMBL" id="MCL6730355.1"/>
    </source>
</evidence>
<proteinExistence type="predicted"/>
<dbReference type="RefSeq" id="WP_249831845.1">
    <property type="nucleotide sequence ID" value="NZ_JAMGBE010000003.1"/>
</dbReference>
<sequence>MSSLPPPSTEEIARDARWLVQALDPASQGVRLIAMDEEAYRTASFLDDRMLQAPRDFRVVPWVRIADSVPRIGRTDARWIFHIGHVGSTLIARLLGELTGVLSVREPRFLRDVAVLPSEHRGEFSKAAPALFSRTFRSGQLALVKATSFVSEIATELMGETRRAIFMYATAPQYIASILAGPASLQELAAYASSREKRSAGRIFGLPADLPTQAHQAAAAWACEMSSLEAAAEVLKADQVRWMDFDRALEDLRGALETSSQFFGFDASAEEIDGIATGPLTRRYSKAVEHGYTPALRREVIAEAAQERARDISDALAMLEDAAQESPLLARALQRSTSEA</sequence>
<gene>
    <name evidence="1" type="ORF">LZ538_09860</name>
</gene>
<protein>
    <submittedName>
        <fullName evidence="1">Uncharacterized protein</fullName>
    </submittedName>
</protein>
<reference evidence="1" key="1">
    <citation type="submission" date="2022-05" db="EMBL/GenBank/DDBJ databases">
        <authorList>
            <person name="Jo J.-H."/>
            <person name="Im W.-T."/>
        </authorList>
    </citation>
    <scope>NUCLEOTIDE SEQUENCE</scope>
    <source>
        <strain evidence="1">SE220</strain>
    </source>
</reference>
<dbReference type="EMBL" id="JAMGBE010000003">
    <property type="protein sequence ID" value="MCL6730355.1"/>
    <property type="molecule type" value="Genomic_DNA"/>
</dbReference>
<evidence type="ECO:0000313" key="2">
    <source>
        <dbReference type="Proteomes" id="UP001165342"/>
    </source>
</evidence>
<accession>A0ABT0S475</accession>